<sequence>MDASVPIDEEDLLGLMKEDIIESNFDTTTEGLECSSSIKLESNIATPATTNEDNNKSILQKRSREKDELETLQKKYVSVIARQVALKNNYLLRFPNAFANCVNGANFTGLSELMDSYLFYNCNIRYAFSDDTKFTCAGGAGLVKFFYYVNLFYPDRITMVHTATAANTKLNARFNFKFTDNKYIYNSVVSRPIDPTYCPFYPPARAESLRRKMHLDAQPTQIQEKFQSIVESDKDLVVYGSINMEMEIQEITEKIIGMNVTANFASVHEVTEKSDAESNVDINMAFHERVAIPKGVKC</sequence>
<protein>
    <submittedName>
        <fullName evidence="1">Uncharacterized protein</fullName>
    </submittedName>
</protein>
<organism evidence="1">
    <name type="scientific">Spumella elongata</name>
    <dbReference type="NCBI Taxonomy" id="89044"/>
    <lineage>
        <taxon>Eukaryota</taxon>
        <taxon>Sar</taxon>
        <taxon>Stramenopiles</taxon>
        <taxon>Ochrophyta</taxon>
        <taxon>Chrysophyceae</taxon>
        <taxon>Chromulinales</taxon>
        <taxon>Chromulinaceae</taxon>
        <taxon>Spumella</taxon>
    </lineage>
</organism>
<gene>
    <name evidence="1" type="ORF">SELO1098_LOCUS29251</name>
</gene>
<name>A0A7S3HPI1_9STRA</name>
<dbReference type="AlphaFoldDB" id="A0A7S3HPI1"/>
<proteinExistence type="predicted"/>
<evidence type="ECO:0000313" key="1">
    <source>
        <dbReference type="EMBL" id="CAE0300395.1"/>
    </source>
</evidence>
<dbReference type="EMBL" id="HBIC01057115">
    <property type="protein sequence ID" value="CAE0300395.1"/>
    <property type="molecule type" value="Transcribed_RNA"/>
</dbReference>
<accession>A0A7S3HPI1</accession>
<reference evidence="1" key="1">
    <citation type="submission" date="2021-01" db="EMBL/GenBank/DDBJ databases">
        <authorList>
            <person name="Corre E."/>
            <person name="Pelletier E."/>
            <person name="Niang G."/>
            <person name="Scheremetjew M."/>
            <person name="Finn R."/>
            <person name="Kale V."/>
            <person name="Holt S."/>
            <person name="Cochrane G."/>
            <person name="Meng A."/>
            <person name="Brown T."/>
            <person name="Cohen L."/>
        </authorList>
    </citation>
    <scope>NUCLEOTIDE SEQUENCE</scope>
    <source>
        <strain evidence="1">CCAP 955/1</strain>
    </source>
</reference>